<dbReference type="Gene3D" id="1.10.1660.10">
    <property type="match status" value="1"/>
</dbReference>
<keyword evidence="1 4" id="KW-0238">DNA-binding</keyword>
<comment type="caution">
    <text evidence="4">The sequence shown here is derived from an EMBL/GenBank/DDBJ whole genome shotgun (WGS) entry which is preliminary data.</text>
</comment>
<dbReference type="EMBL" id="JAUSVX010000009">
    <property type="protein sequence ID" value="MDQ0471550.1"/>
    <property type="molecule type" value="Genomic_DNA"/>
</dbReference>
<evidence type="ECO:0000313" key="4">
    <source>
        <dbReference type="EMBL" id="MDQ0471550.1"/>
    </source>
</evidence>
<dbReference type="Proteomes" id="UP001242480">
    <property type="component" value="Unassembled WGS sequence"/>
</dbReference>
<dbReference type="InterPro" id="IPR000551">
    <property type="entry name" value="MerR-type_HTH_dom"/>
</dbReference>
<dbReference type="Pfam" id="PF13411">
    <property type="entry name" value="MerR_1"/>
    <property type="match status" value="1"/>
</dbReference>
<reference evidence="4 5" key="1">
    <citation type="submission" date="2023-07" db="EMBL/GenBank/DDBJ databases">
        <title>Genomic Encyclopedia of Type Strains, Phase IV (KMG-IV): sequencing the most valuable type-strain genomes for metagenomic binning, comparative biology and taxonomic classification.</title>
        <authorList>
            <person name="Goeker M."/>
        </authorList>
    </citation>
    <scope>NUCLEOTIDE SEQUENCE [LARGE SCALE GENOMIC DNA]</scope>
    <source>
        <strain evidence="4 5">DSM 19619</strain>
    </source>
</reference>
<dbReference type="GO" id="GO:0003677">
    <property type="term" value="F:DNA binding"/>
    <property type="evidence" value="ECO:0007669"/>
    <property type="project" value="UniProtKB-KW"/>
</dbReference>
<evidence type="ECO:0000256" key="2">
    <source>
        <dbReference type="SAM" id="MobiDB-lite"/>
    </source>
</evidence>
<feature type="domain" description="HTH merR-type" evidence="3">
    <location>
        <begin position="10"/>
        <end position="78"/>
    </location>
</feature>
<evidence type="ECO:0000313" key="5">
    <source>
        <dbReference type="Proteomes" id="UP001242480"/>
    </source>
</evidence>
<proteinExistence type="predicted"/>
<dbReference type="CDD" id="cd04765">
    <property type="entry name" value="HTH_MlrA-like_sg2"/>
    <property type="match status" value="1"/>
</dbReference>
<dbReference type="PROSITE" id="PS50937">
    <property type="entry name" value="HTH_MERR_2"/>
    <property type="match status" value="1"/>
</dbReference>
<dbReference type="InterPro" id="IPR047057">
    <property type="entry name" value="MerR_fam"/>
</dbReference>
<accession>A0ABU0JB91</accession>
<evidence type="ECO:0000256" key="1">
    <source>
        <dbReference type="ARBA" id="ARBA00023125"/>
    </source>
</evidence>
<protein>
    <submittedName>
        <fullName evidence="4">DNA-binding transcriptional MerR regulator</fullName>
    </submittedName>
</protein>
<dbReference type="SUPFAM" id="SSF46955">
    <property type="entry name" value="Putative DNA-binding domain"/>
    <property type="match status" value="1"/>
</dbReference>
<dbReference type="SMART" id="SM00422">
    <property type="entry name" value="HTH_MERR"/>
    <property type="match status" value="1"/>
</dbReference>
<evidence type="ECO:0000259" key="3">
    <source>
        <dbReference type="PROSITE" id="PS50937"/>
    </source>
</evidence>
<sequence>MDKSPEAFRTISEVAEDLDLPQHVLRFWETRFAQIKPLKRGGGRRYYRPDDVDLLKGIRYYLYGEGYTIKGVQRILKERGLRHVCEMGRAQTENFAPPVATIPRVEDEETRRRRQDWPEAVPPSRRQAAERSDLFEREPALAEAEIEPEPAALPAAAVAAARPEVPVRPAAAPVAPPPPRPQPPQPAVAAPAAPPPAPAPAAVGREAARRLQSVLFELQECKRILEATR</sequence>
<gene>
    <name evidence="4" type="ORF">QO011_004575</name>
</gene>
<keyword evidence="5" id="KW-1185">Reference proteome</keyword>
<feature type="region of interest" description="Disordered" evidence="2">
    <location>
        <begin position="104"/>
        <end position="134"/>
    </location>
</feature>
<organism evidence="4 5">
    <name type="scientific">Labrys wisconsinensis</name>
    <dbReference type="NCBI Taxonomy" id="425677"/>
    <lineage>
        <taxon>Bacteria</taxon>
        <taxon>Pseudomonadati</taxon>
        <taxon>Pseudomonadota</taxon>
        <taxon>Alphaproteobacteria</taxon>
        <taxon>Hyphomicrobiales</taxon>
        <taxon>Xanthobacteraceae</taxon>
        <taxon>Labrys</taxon>
    </lineage>
</organism>
<feature type="region of interest" description="Disordered" evidence="2">
    <location>
        <begin position="169"/>
        <end position="205"/>
    </location>
</feature>
<dbReference type="RefSeq" id="WP_307276902.1">
    <property type="nucleotide sequence ID" value="NZ_JAUSVX010000009.1"/>
</dbReference>
<name>A0ABU0JB91_9HYPH</name>
<dbReference type="InterPro" id="IPR009061">
    <property type="entry name" value="DNA-bd_dom_put_sf"/>
</dbReference>
<dbReference type="PANTHER" id="PTHR30204">
    <property type="entry name" value="REDOX-CYCLING DRUG-SENSING TRANSCRIPTIONAL ACTIVATOR SOXR"/>
    <property type="match status" value="1"/>
</dbReference>
<feature type="compositionally biased region" description="Pro residues" evidence="2">
    <location>
        <begin position="174"/>
        <end position="199"/>
    </location>
</feature>
<dbReference type="PANTHER" id="PTHR30204:SF15">
    <property type="entry name" value="BLL5018 PROTEIN"/>
    <property type="match status" value="1"/>
</dbReference>